<proteinExistence type="predicted"/>
<accession>A0A8S0Z4B8</accession>
<dbReference type="OrthoDB" id="7441557at2759"/>
<sequence>MNMFQSFLKSIPKNRSEYVNDLEIPEITLEPYVWTELDESVSVKSDSIVPDSMDDDRATLSTDTTLPLSRAMTDSEIDYEYSRRVRHRRFSDPWDQLKATMDAFPSDYVSSLRRFQNYKMDSTDDIVATCAKERIRRRNDELLQKMKKFFREDCRAFSPNDPGLRALEEAVNNLDVKALDADLDDILA</sequence>
<dbReference type="AlphaFoldDB" id="A0A8S0Z4B8"/>
<dbReference type="EMBL" id="CADEBD010000276">
    <property type="protein sequence ID" value="CAB3227304.1"/>
    <property type="molecule type" value="Genomic_DNA"/>
</dbReference>
<reference evidence="1 2" key="1">
    <citation type="submission" date="2020-04" db="EMBL/GenBank/DDBJ databases">
        <authorList>
            <person name="Wallbank WR R."/>
            <person name="Pardo Diaz C."/>
            <person name="Kozak K."/>
            <person name="Martin S."/>
            <person name="Jiggins C."/>
            <person name="Moest M."/>
            <person name="Warren A I."/>
            <person name="Byers J.R.P. K."/>
            <person name="Montejo-Kovacevich G."/>
            <person name="Yen C E."/>
        </authorList>
    </citation>
    <scope>NUCLEOTIDE SEQUENCE [LARGE SCALE GENOMIC DNA]</scope>
</reference>
<name>A0A8S0Z4B8_ARCPL</name>
<evidence type="ECO:0000313" key="2">
    <source>
        <dbReference type="Proteomes" id="UP000494256"/>
    </source>
</evidence>
<evidence type="ECO:0000313" key="1">
    <source>
        <dbReference type="EMBL" id="CAB3227304.1"/>
    </source>
</evidence>
<gene>
    <name evidence="1" type="ORF">APLA_LOCUS2947</name>
</gene>
<protein>
    <submittedName>
        <fullName evidence="1">Uncharacterized protein</fullName>
    </submittedName>
</protein>
<organism evidence="1 2">
    <name type="scientific">Arctia plantaginis</name>
    <name type="common">Wood tiger moth</name>
    <name type="synonym">Phalaena plantaginis</name>
    <dbReference type="NCBI Taxonomy" id="874455"/>
    <lineage>
        <taxon>Eukaryota</taxon>
        <taxon>Metazoa</taxon>
        <taxon>Ecdysozoa</taxon>
        <taxon>Arthropoda</taxon>
        <taxon>Hexapoda</taxon>
        <taxon>Insecta</taxon>
        <taxon>Pterygota</taxon>
        <taxon>Neoptera</taxon>
        <taxon>Endopterygota</taxon>
        <taxon>Lepidoptera</taxon>
        <taxon>Glossata</taxon>
        <taxon>Ditrysia</taxon>
        <taxon>Noctuoidea</taxon>
        <taxon>Erebidae</taxon>
        <taxon>Arctiinae</taxon>
        <taxon>Arctia</taxon>
    </lineage>
</organism>
<dbReference type="Proteomes" id="UP000494256">
    <property type="component" value="Unassembled WGS sequence"/>
</dbReference>
<comment type="caution">
    <text evidence="1">The sequence shown here is derived from an EMBL/GenBank/DDBJ whole genome shotgun (WGS) entry which is preliminary data.</text>
</comment>